<keyword evidence="2" id="KW-0813">Transport</keyword>
<dbReference type="InterPro" id="IPR020846">
    <property type="entry name" value="MFS_dom"/>
</dbReference>
<organism evidence="9 10">
    <name type="scientific">Gordonia jinhuaensis</name>
    <dbReference type="NCBI Taxonomy" id="1517702"/>
    <lineage>
        <taxon>Bacteria</taxon>
        <taxon>Bacillati</taxon>
        <taxon>Actinomycetota</taxon>
        <taxon>Actinomycetes</taxon>
        <taxon>Mycobacteriales</taxon>
        <taxon>Gordoniaceae</taxon>
        <taxon>Gordonia</taxon>
    </lineage>
</organism>
<name>A0A916WPJ7_9ACTN</name>
<dbReference type="AlphaFoldDB" id="A0A916WPJ7"/>
<evidence type="ECO:0000256" key="3">
    <source>
        <dbReference type="ARBA" id="ARBA00022475"/>
    </source>
</evidence>
<feature type="transmembrane region" description="Helical" evidence="7">
    <location>
        <begin position="362"/>
        <end position="380"/>
    </location>
</feature>
<dbReference type="GO" id="GO:0022857">
    <property type="term" value="F:transmembrane transporter activity"/>
    <property type="evidence" value="ECO:0007669"/>
    <property type="project" value="InterPro"/>
</dbReference>
<feature type="transmembrane region" description="Helical" evidence="7">
    <location>
        <begin position="88"/>
        <end position="110"/>
    </location>
</feature>
<reference evidence="9" key="2">
    <citation type="submission" date="2020-09" db="EMBL/GenBank/DDBJ databases">
        <authorList>
            <person name="Sun Q."/>
            <person name="Zhou Y."/>
        </authorList>
    </citation>
    <scope>NUCLEOTIDE SEQUENCE</scope>
    <source>
        <strain evidence="9">CGMCC 1.12827</strain>
    </source>
</reference>
<feature type="transmembrane region" description="Helical" evidence="7">
    <location>
        <begin position="291"/>
        <end position="315"/>
    </location>
</feature>
<dbReference type="Gene3D" id="1.20.1250.20">
    <property type="entry name" value="MFS general substrate transporter like domains"/>
    <property type="match status" value="1"/>
</dbReference>
<dbReference type="PROSITE" id="PS50850">
    <property type="entry name" value="MFS"/>
    <property type="match status" value="1"/>
</dbReference>
<dbReference type="RefSeq" id="WP_229742123.1">
    <property type="nucleotide sequence ID" value="NZ_BMGC01000003.1"/>
</dbReference>
<dbReference type="PANTHER" id="PTHR23517:SF13">
    <property type="entry name" value="MAJOR FACILITATOR SUPERFAMILY MFS_1"/>
    <property type="match status" value="1"/>
</dbReference>
<dbReference type="InterPro" id="IPR050171">
    <property type="entry name" value="MFS_Transporters"/>
</dbReference>
<dbReference type="PANTHER" id="PTHR23517">
    <property type="entry name" value="RESISTANCE PROTEIN MDTM, PUTATIVE-RELATED-RELATED"/>
    <property type="match status" value="1"/>
</dbReference>
<comment type="caution">
    <text evidence="9">The sequence shown here is derived from an EMBL/GenBank/DDBJ whole genome shotgun (WGS) entry which is preliminary data.</text>
</comment>
<feature type="transmembrane region" description="Helical" evidence="7">
    <location>
        <begin position="122"/>
        <end position="144"/>
    </location>
</feature>
<dbReference type="EMBL" id="BMGC01000003">
    <property type="protein sequence ID" value="GGB20444.1"/>
    <property type="molecule type" value="Genomic_DNA"/>
</dbReference>
<evidence type="ECO:0000256" key="5">
    <source>
        <dbReference type="ARBA" id="ARBA00022989"/>
    </source>
</evidence>
<feature type="transmembrane region" description="Helical" evidence="7">
    <location>
        <begin position="268"/>
        <end position="285"/>
    </location>
</feature>
<evidence type="ECO:0000256" key="6">
    <source>
        <dbReference type="ARBA" id="ARBA00023136"/>
    </source>
</evidence>
<evidence type="ECO:0000313" key="10">
    <source>
        <dbReference type="Proteomes" id="UP000621454"/>
    </source>
</evidence>
<evidence type="ECO:0000256" key="7">
    <source>
        <dbReference type="SAM" id="Phobius"/>
    </source>
</evidence>
<dbReference type="InterPro" id="IPR011701">
    <property type="entry name" value="MFS"/>
</dbReference>
<gene>
    <name evidence="9" type="ORF">GCM10011489_05680</name>
</gene>
<evidence type="ECO:0000313" key="9">
    <source>
        <dbReference type="EMBL" id="GGB20444.1"/>
    </source>
</evidence>
<comment type="subcellular location">
    <subcellularLocation>
        <location evidence="1">Cell membrane</location>
        <topology evidence="1">Multi-pass membrane protein</topology>
    </subcellularLocation>
</comment>
<dbReference type="InterPro" id="IPR036259">
    <property type="entry name" value="MFS_trans_sf"/>
</dbReference>
<dbReference type="Proteomes" id="UP000621454">
    <property type="component" value="Unassembled WGS sequence"/>
</dbReference>
<keyword evidence="6 7" id="KW-0472">Membrane</keyword>
<feature type="transmembrane region" description="Helical" evidence="7">
    <location>
        <begin position="63"/>
        <end position="82"/>
    </location>
</feature>
<feature type="transmembrane region" description="Helical" evidence="7">
    <location>
        <begin position="25"/>
        <end position="51"/>
    </location>
</feature>
<reference evidence="9" key="1">
    <citation type="journal article" date="2014" name="Int. J. Syst. Evol. Microbiol.">
        <title>Complete genome sequence of Corynebacterium casei LMG S-19264T (=DSM 44701T), isolated from a smear-ripened cheese.</title>
        <authorList>
            <consortium name="US DOE Joint Genome Institute (JGI-PGF)"/>
            <person name="Walter F."/>
            <person name="Albersmeier A."/>
            <person name="Kalinowski J."/>
            <person name="Ruckert C."/>
        </authorList>
    </citation>
    <scope>NUCLEOTIDE SEQUENCE</scope>
    <source>
        <strain evidence="9">CGMCC 1.12827</strain>
    </source>
</reference>
<feature type="transmembrane region" description="Helical" evidence="7">
    <location>
        <begin position="238"/>
        <end position="261"/>
    </location>
</feature>
<protein>
    <submittedName>
        <fullName evidence="9">MFS transporter</fullName>
    </submittedName>
</protein>
<accession>A0A916WPJ7</accession>
<evidence type="ECO:0000256" key="4">
    <source>
        <dbReference type="ARBA" id="ARBA00022692"/>
    </source>
</evidence>
<feature type="transmembrane region" description="Helical" evidence="7">
    <location>
        <begin position="150"/>
        <end position="170"/>
    </location>
</feature>
<proteinExistence type="predicted"/>
<evidence type="ECO:0000259" key="8">
    <source>
        <dbReference type="PROSITE" id="PS50850"/>
    </source>
</evidence>
<feature type="transmembrane region" description="Helical" evidence="7">
    <location>
        <begin position="209"/>
        <end position="232"/>
    </location>
</feature>
<sequence>MGLTYIVVLFTSAAPSPIYPVYQQLWGFSSFMVTVVFAVYVAALLVTLLTVGSISDHVGRKPVLIVSLAVLIVSMVVFIEASSLGELIAARVVQGLATGAILGTLSATLLDMAPSERLGTLANGSSPGLGLATGSILAGVLVQYAPAPRVTVYVVAAVMMALLILVILAIPESSARIGFESRRHLATTLRPSLSLPAEARGAFLAGTPAMIATWALGGLQLSLGSSIVARIFGIHNHAAAGITLALFFIFSALGAAGTIHLAPMRKLAVGYPALFIGVCFTLAAVETEMLALFVVGGLISGVGFGAGFSGATAMISAATAPADRGKVFSTMFIVAYTGFALPAVIAGILVEHIGLSATTAGYAVFVMALAVLASVAAIMIRRSARRTAPGREPTLVTASDCETECAATSRPGI</sequence>
<keyword evidence="10" id="KW-1185">Reference proteome</keyword>
<dbReference type="SUPFAM" id="SSF103473">
    <property type="entry name" value="MFS general substrate transporter"/>
    <property type="match status" value="1"/>
</dbReference>
<evidence type="ECO:0000256" key="2">
    <source>
        <dbReference type="ARBA" id="ARBA00022448"/>
    </source>
</evidence>
<dbReference type="Pfam" id="PF07690">
    <property type="entry name" value="MFS_1"/>
    <property type="match status" value="1"/>
</dbReference>
<evidence type="ECO:0000256" key="1">
    <source>
        <dbReference type="ARBA" id="ARBA00004651"/>
    </source>
</evidence>
<feature type="domain" description="Major facilitator superfamily (MFS) profile" evidence="8">
    <location>
        <begin position="1"/>
        <end position="385"/>
    </location>
</feature>
<keyword evidence="4 7" id="KW-0812">Transmembrane</keyword>
<dbReference type="GO" id="GO:0005886">
    <property type="term" value="C:plasma membrane"/>
    <property type="evidence" value="ECO:0007669"/>
    <property type="project" value="UniProtKB-SubCell"/>
</dbReference>
<keyword evidence="5 7" id="KW-1133">Transmembrane helix</keyword>
<keyword evidence="3" id="KW-1003">Cell membrane</keyword>
<feature type="transmembrane region" description="Helical" evidence="7">
    <location>
        <begin position="327"/>
        <end position="350"/>
    </location>
</feature>